<reference evidence="1 2" key="1">
    <citation type="submission" date="2023-12" db="EMBL/GenBank/DDBJ databases">
        <title>Amycolatopsis sp. V23-08.</title>
        <authorList>
            <person name="Somphong A."/>
        </authorList>
    </citation>
    <scope>NUCLEOTIDE SEQUENCE [LARGE SCALE GENOMIC DNA]</scope>
    <source>
        <strain evidence="1 2">V23-08</strain>
    </source>
</reference>
<protein>
    <submittedName>
        <fullName evidence="1">Uncharacterized protein</fullName>
    </submittedName>
</protein>
<comment type="caution">
    <text evidence="1">The sequence shown here is derived from an EMBL/GenBank/DDBJ whole genome shotgun (WGS) entry which is preliminary data.</text>
</comment>
<dbReference type="EMBL" id="JAYFSI010000001">
    <property type="protein sequence ID" value="MEA5358281.1"/>
    <property type="molecule type" value="Genomic_DNA"/>
</dbReference>
<gene>
    <name evidence="1" type="ORF">VA596_01930</name>
</gene>
<accession>A0ABU5QYT6</accession>
<name>A0ABU5QYT6_9PSEU</name>
<dbReference type="RefSeq" id="WP_323322955.1">
    <property type="nucleotide sequence ID" value="NZ_JAYFSI010000001.1"/>
</dbReference>
<evidence type="ECO:0000313" key="1">
    <source>
        <dbReference type="EMBL" id="MEA5358281.1"/>
    </source>
</evidence>
<organism evidence="1 2">
    <name type="scientific">Amycolatopsis heterodermiae</name>
    <dbReference type="NCBI Taxonomy" id="3110235"/>
    <lineage>
        <taxon>Bacteria</taxon>
        <taxon>Bacillati</taxon>
        <taxon>Actinomycetota</taxon>
        <taxon>Actinomycetes</taxon>
        <taxon>Pseudonocardiales</taxon>
        <taxon>Pseudonocardiaceae</taxon>
        <taxon>Amycolatopsis</taxon>
    </lineage>
</organism>
<dbReference type="Proteomes" id="UP001304298">
    <property type="component" value="Unassembled WGS sequence"/>
</dbReference>
<keyword evidence="2" id="KW-1185">Reference proteome</keyword>
<evidence type="ECO:0000313" key="2">
    <source>
        <dbReference type="Proteomes" id="UP001304298"/>
    </source>
</evidence>
<sequence>MQLTQYATRRTAIPRLRAVLATREAWAHAQLGDAPAFRRSVRLAEDYFSEGLVTATRQPARSEAWTEPS</sequence>
<proteinExistence type="predicted"/>